<dbReference type="InterPro" id="IPR001100">
    <property type="entry name" value="Pyr_nuc-diS_OxRdtase"/>
</dbReference>
<keyword evidence="5 12" id="KW-0274">FAD</keyword>
<evidence type="ECO:0000313" key="17">
    <source>
        <dbReference type="EMBL" id="MBM3273933.1"/>
    </source>
</evidence>
<evidence type="ECO:0000256" key="5">
    <source>
        <dbReference type="ARBA" id="ARBA00022827"/>
    </source>
</evidence>
<evidence type="ECO:0000256" key="11">
    <source>
        <dbReference type="PIRSR" id="PIRSR000350-2"/>
    </source>
</evidence>
<evidence type="ECO:0000256" key="13">
    <source>
        <dbReference type="PIRSR" id="PIRSR000350-4"/>
    </source>
</evidence>
<dbReference type="PROSITE" id="PS51257">
    <property type="entry name" value="PROKAR_LIPOPROTEIN"/>
    <property type="match status" value="1"/>
</dbReference>
<dbReference type="PIRSF" id="PIRSF000350">
    <property type="entry name" value="Mercury_reductase_MerA"/>
    <property type="match status" value="1"/>
</dbReference>
<dbReference type="PANTHER" id="PTHR22912:SF160">
    <property type="entry name" value="DIHYDROLIPOYL DEHYDROGENASE"/>
    <property type="match status" value="1"/>
</dbReference>
<feature type="binding site" evidence="12">
    <location>
        <begin position="181"/>
        <end position="188"/>
    </location>
    <ligand>
        <name>NAD(+)</name>
        <dbReference type="ChEBI" id="CHEBI:57540"/>
    </ligand>
</feature>
<dbReference type="Pfam" id="PF07992">
    <property type="entry name" value="Pyr_redox_2"/>
    <property type="match status" value="1"/>
</dbReference>
<dbReference type="InterPro" id="IPR050151">
    <property type="entry name" value="Class-I_Pyr_Nuc-Dis_Oxidored"/>
</dbReference>
<evidence type="ECO:0000256" key="1">
    <source>
        <dbReference type="ARBA" id="ARBA00007532"/>
    </source>
</evidence>
<dbReference type="PANTHER" id="PTHR22912">
    <property type="entry name" value="DISULFIDE OXIDOREDUCTASE"/>
    <property type="match status" value="1"/>
</dbReference>
<sequence>MSSTKSTKALVIGAGPGGYACALRLAHHGIKPILVDKGALGGTCLNVGCIPSKAVITAAKLADKARHADVMGIHIGEVSVDLAALMKWKDDVVKKLVGGVAQLCKGTGVEVVAGRAAFRNKGEVEVFTDSGTVVIQAENIVIATGSVPIEIPGFKPDNERVVDSTGALALPALPGRMVVIGGGYIGLELGIAYAKLGTKVTVVEAMNQILPGFDPEIAKLLDRKLKKLGIDVFLKAKAKGWSEGNGEAIVGIEVDGQAKTLACDKILVTVGRRPFSTGLNLEGAGLKLNDRGFLAVDDKMRTAVAGIYAIGDVVGNPMLAHKAYREADVAADVIAGLPAAFDARCIPAVVFTDPEIATCGVMEHEAKAQGLDYKVGKFPFAALGRAMTAAETDGFCKAIIDARTEELLGVAVIGPNASDLIAEAALAIEMGAVFDDVALTIHAHPTLPEALKEAVLAAKGEALHALPSPAAVKG</sequence>
<evidence type="ECO:0000256" key="14">
    <source>
        <dbReference type="RuleBase" id="RU003692"/>
    </source>
</evidence>
<name>A0A938BM50_9BACT</name>
<dbReference type="Proteomes" id="UP000703893">
    <property type="component" value="Unassembled WGS sequence"/>
</dbReference>
<dbReference type="InterPro" id="IPR036188">
    <property type="entry name" value="FAD/NAD-bd_sf"/>
</dbReference>
<evidence type="ECO:0000259" key="15">
    <source>
        <dbReference type="Pfam" id="PF02852"/>
    </source>
</evidence>
<comment type="catalytic activity">
    <reaction evidence="10 14">
        <text>N(6)-[(R)-dihydrolipoyl]-L-lysyl-[protein] + NAD(+) = N(6)-[(R)-lipoyl]-L-lysyl-[protein] + NADH + H(+)</text>
        <dbReference type="Rhea" id="RHEA:15045"/>
        <dbReference type="Rhea" id="RHEA-COMP:10474"/>
        <dbReference type="Rhea" id="RHEA-COMP:10475"/>
        <dbReference type="ChEBI" id="CHEBI:15378"/>
        <dbReference type="ChEBI" id="CHEBI:57540"/>
        <dbReference type="ChEBI" id="CHEBI:57945"/>
        <dbReference type="ChEBI" id="CHEBI:83099"/>
        <dbReference type="ChEBI" id="CHEBI:83100"/>
        <dbReference type="EC" id="1.8.1.4"/>
    </reaction>
</comment>
<keyword evidence="4 14" id="KW-0285">Flavoprotein</keyword>
<dbReference type="EC" id="1.8.1.4" evidence="2 14"/>
<dbReference type="InterPro" id="IPR004099">
    <property type="entry name" value="Pyr_nucl-diS_OxRdtase_dimer"/>
</dbReference>
<dbReference type="Pfam" id="PF02852">
    <property type="entry name" value="Pyr_redox_dim"/>
    <property type="match status" value="1"/>
</dbReference>
<keyword evidence="8" id="KW-1015">Disulfide bond</keyword>
<feature type="binding site" evidence="12">
    <location>
        <position position="204"/>
    </location>
    <ligand>
        <name>NAD(+)</name>
        <dbReference type="ChEBI" id="CHEBI:57540"/>
    </ligand>
</feature>
<keyword evidence="12" id="KW-0547">Nucleotide-binding</keyword>
<feature type="binding site" evidence="12">
    <location>
        <position position="312"/>
    </location>
    <ligand>
        <name>FAD</name>
        <dbReference type="ChEBI" id="CHEBI:57692"/>
    </ligand>
</feature>
<keyword evidence="9 14" id="KW-0676">Redox-active center</keyword>
<dbReference type="SUPFAM" id="SSF55424">
    <property type="entry name" value="FAD/NAD-linked reductases, dimerisation (C-terminal) domain"/>
    <property type="match status" value="1"/>
</dbReference>
<dbReference type="SUPFAM" id="SSF51905">
    <property type="entry name" value="FAD/NAD(P)-binding domain"/>
    <property type="match status" value="1"/>
</dbReference>
<evidence type="ECO:0000256" key="6">
    <source>
        <dbReference type="ARBA" id="ARBA00023002"/>
    </source>
</evidence>
<feature type="disulfide bond" description="Redox-active" evidence="13">
    <location>
        <begin position="44"/>
        <end position="49"/>
    </location>
</feature>
<evidence type="ECO:0000313" key="18">
    <source>
        <dbReference type="Proteomes" id="UP000703893"/>
    </source>
</evidence>
<comment type="caution">
    <text evidence="17">The sequence shown here is derived from an EMBL/GenBank/DDBJ whole genome shotgun (WGS) entry which is preliminary data.</text>
</comment>
<feature type="binding site" evidence="12">
    <location>
        <begin position="318"/>
        <end position="321"/>
    </location>
    <ligand>
        <name>FAD</name>
        <dbReference type="ChEBI" id="CHEBI:57692"/>
    </ligand>
</feature>
<feature type="binding site" evidence="12">
    <location>
        <begin position="144"/>
        <end position="146"/>
    </location>
    <ligand>
        <name>FAD</name>
        <dbReference type="ChEBI" id="CHEBI:57692"/>
    </ligand>
</feature>
<dbReference type="PROSITE" id="PS00076">
    <property type="entry name" value="PYRIDINE_REDOX_1"/>
    <property type="match status" value="1"/>
</dbReference>
<evidence type="ECO:0000256" key="7">
    <source>
        <dbReference type="ARBA" id="ARBA00023027"/>
    </source>
</evidence>
<dbReference type="InterPro" id="IPR016156">
    <property type="entry name" value="FAD/NAD-linked_Rdtase_dimer_sf"/>
</dbReference>
<dbReference type="Gene3D" id="3.30.390.30">
    <property type="match status" value="1"/>
</dbReference>
<dbReference type="AlphaFoldDB" id="A0A938BM50"/>
<evidence type="ECO:0000256" key="3">
    <source>
        <dbReference type="ARBA" id="ARBA00016961"/>
    </source>
</evidence>
<evidence type="ECO:0000256" key="8">
    <source>
        <dbReference type="ARBA" id="ARBA00023157"/>
    </source>
</evidence>
<evidence type="ECO:0000256" key="10">
    <source>
        <dbReference type="ARBA" id="ARBA00049187"/>
    </source>
</evidence>
<evidence type="ECO:0000256" key="4">
    <source>
        <dbReference type="ARBA" id="ARBA00022630"/>
    </source>
</evidence>
<dbReference type="InterPro" id="IPR006258">
    <property type="entry name" value="Lipoamide_DH"/>
</dbReference>
<dbReference type="GO" id="GO:0006103">
    <property type="term" value="P:2-oxoglutarate metabolic process"/>
    <property type="evidence" value="ECO:0007669"/>
    <property type="project" value="TreeGrafter"/>
</dbReference>
<evidence type="ECO:0000256" key="9">
    <source>
        <dbReference type="ARBA" id="ARBA00023284"/>
    </source>
</evidence>
<evidence type="ECO:0000256" key="12">
    <source>
        <dbReference type="PIRSR" id="PIRSR000350-3"/>
    </source>
</evidence>
<dbReference type="Gene3D" id="3.50.50.60">
    <property type="entry name" value="FAD/NAD(P)-binding domain"/>
    <property type="match status" value="2"/>
</dbReference>
<comment type="miscellaneous">
    <text evidence="14">The active site is a redox-active disulfide bond.</text>
</comment>
<feature type="domain" description="Pyridine nucleotide-disulphide oxidoreductase dimerisation" evidence="15">
    <location>
        <begin position="346"/>
        <end position="454"/>
    </location>
</feature>
<dbReference type="InterPro" id="IPR023753">
    <property type="entry name" value="FAD/NAD-binding_dom"/>
</dbReference>
<feature type="domain" description="FAD/NAD(P)-binding" evidence="16">
    <location>
        <begin position="8"/>
        <end position="327"/>
    </location>
</feature>
<dbReference type="NCBIfam" id="TIGR01350">
    <property type="entry name" value="lipoamide_DH"/>
    <property type="match status" value="1"/>
</dbReference>
<dbReference type="GO" id="GO:0050660">
    <property type="term" value="F:flavin adenine dinucleotide binding"/>
    <property type="evidence" value="ECO:0007669"/>
    <property type="project" value="InterPro"/>
</dbReference>
<dbReference type="GO" id="GO:0004148">
    <property type="term" value="F:dihydrolipoyl dehydrogenase (NADH) activity"/>
    <property type="evidence" value="ECO:0007669"/>
    <property type="project" value="UniProtKB-EC"/>
</dbReference>
<protein>
    <recommendedName>
        <fullName evidence="3 14">Dihydrolipoyl dehydrogenase</fullName>
        <ecNumber evidence="2 14">1.8.1.4</ecNumber>
    </recommendedName>
</protein>
<comment type="cofactor">
    <cofactor evidence="12 14">
        <name>FAD</name>
        <dbReference type="ChEBI" id="CHEBI:57692"/>
    </cofactor>
    <text evidence="12 14">Binds 1 FAD per subunit.</text>
</comment>
<dbReference type="EMBL" id="VGJX01000080">
    <property type="protein sequence ID" value="MBM3273933.1"/>
    <property type="molecule type" value="Genomic_DNA"/>
</dbReference>
<accession>A0A938BM50</accession>
<keyword evidence="6 14" id="KW-0560">Oxidoreductase</keyword>
<dbReference type="PRINTS" id="PR00368">
    <property type="entry name" value="FADPNR"/>
</dbReference>
<feature type="binding site" evidence="12">
    <location>
        <position position="53"/>
    </location>
    <ligand>
        <name>FAD</name>
        <dbReference type="ChEBI" id="CHEBI:57692"/>
    </ligand>
</feature>
<feature type="binding site" evidence="12">
    <location>
        <position position="271"/>
    </location>
    <ligand>
        <name>NAD(+)</name>
        <dbReference type="ChEBI" id="CHEBI:57540"/>
    </ligand>
</feature>
<feature type="active site" description="Proton acceptor" evidence="11">
    <location>
        <position position="444"/>
    </location>
</feature>
<comment type="similarity">
    <text evidence="1 14">Belongs to the class-I pyridine nucleotide-disulfide oxidoreductase family.</text>
</comment>
<organism evidence="17 18">
    <name type="scientific">Candidatus Tanganyikabacteria bacterium</name>
    <dbReference type="NCBI Taxonomy" id="2961651"/>
    <lineage>
        <taxon>Bacteria</taxon>
        <taxon>Bacillati</taxon>
        <taxon>Candidatus Sericytochromatia</taxon>
        <taxon>Candidatus Tanganyikabacteria</taxon>
    </lineage>
</organism>
<reference evidence="17 18" key="1">
    <citation type="submission" date="2019-03" db="EMBL/GenBank/DDBJ databases">
        <title>Lake Tanganyika Metagenome-Assembled Genomes (MAGs).</title>
        <authorList>
            <person name="Tran P."/>
        </authorList>
    </citation>
    <scope>NUCLEOTIDE SEQUENCE [LARGE SCALE GENOMIC DNA]</scope>
    <source>
        <strain evidence="17">K_DeepCast_65m_m2_236</strain>
    </source>
</reference>
<dbReference type="PRINTS" id="PR00411">
    <property type="entry name" value="PNDRDTASEI"/>
</dbReference>
<keyword evidence="7 12" id="KW-0520">NAD</keyword>
<dbReference type="FunFam" id="3.30.390.30:FF:000001">
    <property type="entry name" value="Dihydrolipoyl dehydrogenase"/>
    <property type="match status" value="1"/>
</dbReference>
<evidence type="ECO:0000256" key="2">
    <source>
        <dbReference type="ARBA" id="ARBA00012608"/>
    </source>
</evidence>
<gene>
    <name evidence="17" type="primary">lpdA</name>
    <name evidence="17" type="ORF">FJZ00_02180</name>
</gene>
<proteinExistence type="inferred from homology"/>
<dbReference type="InterPro" id="IPR012999">
    <property type="entry name" value="Pyr_OxRdtase_I_AS"/>
</dbReference>
<evidence type="ECO:0000259" key="16">
    <source>
        <dbReference type="Pfam" id="PF07992"/>
    </source>
</evidence>